<feature type="region of interest" description="Disordered" evidence="1">
    <location>
        <begin position="1172"/>
        <end position="1192"/>
    </location>
</feature>
<keyword evidence="3" id="KW-1185">Reference proteome</keyword>
<accession>A0AAE8SVB1</accession>
<evidence type="ECO:0008006" key="4">
    <source>
        <dbReference type="Google" id="ProtNLM"/>
    </source>
</evidence>
<dbReference type="NCBIfam" id="NF047352">
    <property type="entry name" value="P_loop_sacsin"/>
    <property type="match status" value="1"/>
</dbReference>
<dbReference type="InterPro" id="IPR052957">
    <property type="entry name" value="Auxin_embryo_med"/>
</dbReference>
<reference evidence="2" key="1">
    <citation type="submission" date="2018-03" db="EMBL/GenBank/DDBJ databases">
        <authorList>
            <person name="Guldener U."/>
        </authorList>
    </citation>
    <scope>NUCLEOTIDE SEQUENCE</scope>
</reference>
<feature type="compositionally biased region" description="Basic and acidic residues" evidence="1">
    <location>
        <begin position="1224"/>
        <end position="1245"/>
    </location>
</feature>
<name>A0AAE8SVB1_9PEZI</name>
<comment type="caution">
    <text evidence="2">The sequence shown here is derived from an EMBL/GenBank/DDBJ whole genome shotgun (WGS) entry which is preliminary data.</text>
</comment>
<feature type="region of interest" description="Disordered" evidence="1">
    <location>
        <begin position="1218"/>
        <end position="1245"/>
    </location>
</feature>
<dbReference type="PANTHER" id="PTHR32387:SF0">
    <property type="entry name" value="PROTEIN NO VEIN"/>
    <property type="match status" value="1"/>
</dbReference>
<evidence type="ECO:0000256" key="1">
    <source>
        <dbReference type="SAM" id="MobiDB-lite"/>
    </source>
</evidence>
<protein>
    <recommendedName>
        <fullName evidence="4">Protein NO VEIN C-terminal domain-containing protein</fullName>
    </recommendedName>
</protein>
<gene>
    <name evidence="2" type="ORF">DNG_04520</name>
</gene>
<dbReference type="SUPFAM" id="SSF55874">
    <property type="entry name" value="ATPase domain of HSP90 chaperone/DNA topoisomerase II/histidine kinase"/>
    <property type="match status" value="1"/>
</dbReference>
<dbReference type="Gene3D" id="3.30.565.10">
    <property type="entry name" value="Histidine kinase-like ATPase, C-terminal domain"/>
    <property type="match status" value="1"/>
</dbReference>
<dbReference type="PANTHER" id="PTHR32387">
    <property type="entry name" value="WU:FJ29H11"/>
    <property type="match status" value="1"/>
</dbReference>
<proteinExistence type="predicted"/>
<dbReference type="InterPro" id="IPR036890">
    <property type="entry name" value="HATPase_C_sf"/>
</dbReference>
<evidence type="ECO:0000313" key="2">
    <source>
        <dbReference type="EMBL" id="SPO01847.1"/>
    </source>
</evidence>
<organism evidence="2 3">
    <name type="scientific">Cephalotrichum gorgonifer</name>
    <dbReference type="NCBI Taxonomy" id="2041049"/>
    <lineage>
        <taxon>Eukaryota</taxon>
        <taxon>Fungi</taxon>
        <taxon>Dikarya</taxon>
        <taxon>Ascomycota</taxon>
        <taxon>Pezizomycotina</taxon>
        <taxon>Sordariomycetes</taxon>
        <taxon>Hypocreomycetidae</taxon>
        <taxon>Microascales</taxon>
        <taxon>Microascaceae</taxon>
        <taxon>Cephalotrichum</taxon>
    </lineage>
</organism>
<sequence length="1443" mass="162175">MPQDVRLEVEQALLALEGKRGAEVLALAEDIYTSSASFVLELLRNADDNKYTALTTGQTPSVSFSLYPDRLVVGCNEDGFTEDDVRAICSIGNSTKSTSHESIGTRGVGFKSVFMAAWKVHIRSGNLSFSFLHRKGDSGMGMVNPIWEEALLEARAVPTEECTEECAEEHSGECTNKTTGEPTWETTTITLFLHEDQNSAQPGCDRESIRNQLWELQPTFLLFAKSLSQIDISFHDDQERQQWARKWTVRKVGDSRVLTLERRTTDFAESESSEIESQFYHIIGNTEMNGEIGENENLATTEGESGHDSPPEVILAFPVSDNPDNPVPIIQPQDIYNFLPIKQAGFTFLIHADFAIHDNRKDIMVPSPKNSDIVQAASNVFIEAVLQFCEHASLQYTWMRFLPREGAYDWDPFWRQLVEGITERLKGELVVRSHEKGNLYRIEDLRWRKENRNDEDGNPLFRDLDPELYLSDRYEIDDRTVLQDFGLKAVTMIETLKTVEQDLHEQLCASSPPSRLRSPDTDDSWHSRAAKLLSRPFRNDQRGTMKKIKRLGIIPLDDGSWVSADSGTVYYGNTENVPIPKDLGLRILSLGPEENPKRPPPIDFSASLQHLRFLYLTQKSMSEESGVKKLVMFDYLGQGQTLQSRDLYILDDHSYGAQSLLGADGVSSIGASFISSEYFEQPPDTPPDMPRSDYFQEGSYVLVPLDCQGLDRVHWVAPEDCLWETLGSMKTMRPLKALYSKAFADAGIDVDSLSHFFRKTLSIPSHTRIIEELQAISNLETVITADVRDIYQLLQDMYSEDATISVELRASFQKHSLIYAQDRGKWDWYDISECLWSTTTRINGKVAIGEQYAGLKNLFTECLGVCDMNMLMVYDSLLEESVKAPRISRVRELLLAFSSLLPSEKAPPRPDRLLQFHIFPVTLPGGDETLCKRDTEFVIVDQEASSVHIDAEWPISEPHRDLRRKAKALLRIAAKYNSPRFRTDPRGLYHLLRSASTIEVENISSKLVIKQGDDTHEYESEKCMLHIEEQDGSLKVYVPCDEGQREICYFYALPRRLLSWMMTPPGATGHTLADLDEGACNVVNSILNCRICAVSTLLKSEGVPEVEVELPTSKEVVVPVVPETPSQLGHSSIALPCTEDCTTAAATPELFSSLGEEHDLVSVAPLVDPVGDVAEDGEPPDTATAGYSGPPNTVVSPADELYKELLKKLVILAAKMAHGNPEQPSKEVGEDKNDKPRNKRFPDDFWKSQDGSRKIGAAGELFVFEFLSNLNPPLPGFGRYNWQSGLRHLVSAHDRYRRLREYSGWETADIVYDDESGTLTNWFLEKGYMSGDQWAGKRPRYYIEVKSALGACDSTWHISQSQASRMVEFTNGPFVGDSQGAVFAIFRVFNMVNASTGLKVYLDPEQQRRTGKINFTATASERRGPAKNKLMSPWGFEVTQGPV</sequence>
<evidence type="ECO:0000313" key="3">
    <source>
        <dbReference type="Proteomes" id="UP001187682"/>
    </source>
</evidence>
<dbReference type="Proteomes" id="UP001187682">
    <property type="component" value="Unassembled WGS sequence"/>
</dbReference>
<dbReference type="EMBL" id="ONZQ02000005">
    <property type="protein sequence ID" value="SPO01847.1"/>
    <property type="molecule type" value="Genomic_DNA"/>
</dbReference>